<accession>A0ABR0X2Y9</accession>
<evidence type="ECO:0000313" key="4">
    <source>
        <dbReference type="EMBL" id="KAK6153789.1"/>
    </source>
</evidence>
<dbReference type="PANTHER" id="PTHR31642:SF11">
    <property type="entry name" value="SHIKIMATE O-HYDROXYCINNAMOYLTRANSFERASE"/>
    <property type="match status" value="1"/>
</dbReference>
<keyword evidence="2" id="KW-0808">Transferase</keyword>
<dbReference type="Gene3D" id="3.30.559.10">
    <property type="entry name" value="Chloramphenicol acetyltransferase-like domain"/>
    <property type="match status" value="2"/>
</dbReference>
<dbReference type="InterPro" id="IPR050317">
    <property type="entry name" value="Plant_Fungal_Acyltransferase"/>
</dbReference>
<evidence type="ECO:0000313" key="5">
    <source>
        <dbReference type="Proteomes" id="UP001318860"/>
    </source>
</evidence>
<gene>
    <name evidence="4" type="ORF">DH2020_013428</name>
</gene>
<dbReference type="PANTHER" id="PTHR31642">
    <property type="entry name" value="TRICHOTHECENE 3-O-ACETYLTRANSFERASE"/>
    <property type="match status" value="1"/>
</dbReference>
<organism evidence="4 5">
    <name type="scientific">Rehmannia glutinosa</name>
    <name type="common">Chinese foxglove</name>
    <dbReference type="NCBI Taxonomy" id="99300"/>
    <lineage>
        <taxon>Eukaryota</taxon>
        <taxon>Viridiplantae</taxon>
        <taxon>Streptophyta</taxon>
        <taxon>Embryophyta</taxon>
        <taxon>Tracheophyta</taxon>
        <taxon>Spermatophyta</taxon>
        <taxon>Magnoliopsida</taxon>
        <taxon>eudicotyledons</taxon>
        <taxon>Gunneridae</taxon>
        <taxon>Pentapetalae</taxon>
        <taxon>asterids</taxon>
        <taxon>lamiids</taxon>
        <taxon>Lamiales</taxon>
        <taxon>Orobanchaceae</taxon>
        <taxon>Rehmannieae</taxon>
        <taxon>Rehmannia</taxon>
    </lineage>
</organism>
<evidence type="ECO:0008006" key="6">
    <source>
        <dbReference type="Google" id="ProtNLM"/>
    </source>
</evidence>
<dbReference type="InterPro" id="IPR023213">
    <property type="entry name" value="CAT-like_dom_sf"/>
</dbReference>
<name>A0ABR0X2Y9_REHGL</name>
<sequence length="499" mass="56365">MKIKLTNSTMVKPLELRPTTNLWLSTLDIQMPTDYHVSTLYFYRFTGGADFFDPAVLKAALSRALVEFYPIAGRLQMDNNGRIEINCNGEGALFVEAEADGEMDDLGDFGPKPDLSLIPTVDYSLGISTYPILLLQIINRPISLYWRVQKELKYELLGQLIIREEDFMVASVEGDVLHTLERELCSSDVVLNPSQQFPVTRFRCGGVCIGVLNEHHLTDGYSNTHFIHTWSDIARGLNVTIPIFWDRTDLRPQSPPNPRFTHIEFHASPQIKTPQNDTNHSDTIPHETVFSTFKLTRDHLNALKANCKDEDDDGKAITYSTYEVVAGHAWRCVCKARGLPENQETWLYIPVDGRFRLQPPLPKGYFGNAIFTALPIALCGELQLKFAVGKIHNAIARMDNDYLRSAIDYLELLPPEIDAHSRGMHLFKSPNFLITSWAKLPIYDTDFGWGKPVHMGVGAIPPDGITYVMPNPKNDGGAVYAISLPKEQMELFEKLFYDI</sequence>
<reference evidence="4 5" key="1">
    <citation type="journal article" date="2021" name="Comput. Struct. Biotechnol. J.">
        <title>De novo genome assembly of the potent medicinal plant Rehmannia glutinosa using nanopore technology.</title>
        <authorList>
            <person name="Ma L."/>
            <person name="Dong C."/>
            <person name="Song C."/>
            <person name="Wang X."/>
            <person name="Zheng X."/>
            <person name="Niu Y."/>
            <person name="Chen S."/>
            <person name="Feng W."/>
        </authorList>
    </citation>
    <scope>NUCLEOTIDE SEQUENCE [LARGE SCALE GENOMIC DNA]</scope>
    <source>
        <strain evidence="4">DH-2019</strain>
    </source>
</reference>
<keyword evidence="3" id="KW-0012">Acyltransferase</keyword>
<comment type="similarity">
    <text evidence="1">Belongs to the plant acyltransferase family.</text>
</comment>
<protein>
    <recommendedName>
        <fullName evidence="6">Shikimate O-hydroxycinnamoyltransferase</fullName>
    </recommendedName>
</protein>
<dbReference type="Pfam" id="PF02458">
    <property type="entry name" value="Transferase"/>
    <property type="match status" value="2"/>
</dbReference>
<evidence type="ECO:0000256" key="1">
    <source>
        <dbReference type="ARBA" id="ARBA00009861"/>
    </source>
</evidence>
<dbReference type="Proteomes" id="UP001318860">
    <property type="component" value="Unassembled WGS sequence"/>
</dbReference>
<proteinExistence type="inferred from homology"/>
<evidence type="ECO:0000256" key="3">
    <source>
        <dbReference type="ARBA" id="ARBA00023315"/>
    </source>
</evidence>
<dbReference type="EMBL" id="JABTTQ020000006">
    <property type="protein sequence ID" value="KAK6153789.1"/>
    <property type="molecule type" value="Genomic_DNA"/>
</dbReference>
<comment type="caution">
    <text evidence="4">The sequence shown here is derived from an EMBL/GenBank/DDBJ whole genome shotgun (WGS) entry which is preliminary data.</text>
</comment>
<evidence type="ECO:0000256" key="2">
    <source>
        <dbReference type="ARBA" id="ARBA00022679"/>
    </source>
</evidence>
<keyword evidence="5" id="KW-1185">Reference proteome</keyword>